<dbReference type="InterPro" id="IPR032466">
    <property type="entry name" value="Metal_Hydrolase"/>
</dbReference>
<keyword evidence="1 3" id="KW-0378">Hydrolase</keyword>
<dbReference type="RefSeq" id="WP_184743255.1">
    <property type="nucleotide sequence ID" value="NZ_JACHGJ010000001.1"/>
</dbReference>
<dbReference type="Gene3D" id="2.30.40.10">
    <property type="entry name" value="Urease, subunit C, domain 1"/>
    <property type="match status" value="1"/>
</dbReference>
<accession>A0A841R660</accession>
<keyword evidence="4" id="KW-1185">Reference proteome</keyword>
<dbReference type="InterPro" id="IPR006680">
    <property type="entry name" value="Amidohydro-rel"/>
</dbReference>
<dbReference type="GO" id="GO:0090614">
    <property type="term" value="F:5'-methylthioadenosine deaminase activity"/>
    <property type="evidence" value="ECO:0007669"/>
    <property type="project" value="UniProtKB-EC"/>
</dbReference>
<dbReference type="AlphaFoldDB" id="A0A841R660"/>
<dbReference type="SUPFAM" id="SSF51338">
    <property type="entry name" value="Composite domain of metallo-dependent hydrolases"/>
    <property type="match status" value="1"/>
</dbReference>
<proteinExistence type="predicted"/>
<protein>
    <submittedName>
        <fullName evidence="3">5-methylthioadenosine/S-adenosylhomocysteine deaminase</fullName>
        <ecNumber evidence="3">3.5.4.28</ecNumber>
        <ecNumber evidence="3">3.5.4.31</ecNumber>
    </submittedName>
</protein>
<reference evidence="3 4" key="1">
    <citation type="submission" date="2020-08" db="EMBL/GenBank/DDBJ databases">
        <title>Genomic Encyclopedia of Type Strains, Phase IV (KMG-IV): sequencing the most valuable type-strain genomes for metagenomic binning, comparative biology and taxonomic classification.</title>
        <authorList>
            <person name="Goeker M."/>
        </authorList>
    </citation>
    <scope>NUCLEOTIDE SEQUENCE [LARGE SCALE GENOMIC DNA]</scope>
    <source>
        <strain evidence="3 4">DSM 2461</strain>
    </source>
</reference>
<dbReference type="GO" id="GO:0050270">
    <property type="term" value="F:S-adenosylhomocysteine deaminase activity"/>
    <property type="evidence" value="ECO:0007669"/>
    <property type="project" value="UniProtKB-EC"/>
</dbReference>
<dbReference type="InterPro" id="IPR011059">
    <property type="entry name" value="Metal-dep_hydrolase_composite"/>
</dbReference>
<sequence>MADVFLKGGTVIDERGLISQNRGILLKKGRIHSIGIDEKEIKSDTEVFDCSSLFITPGIPNLHTHSPMNIFKGIAEDVDEQSWFNEEIWPYESKMEPGDVYAGSSLAIAEMINRGVTAFADHYFHADQVCRAAIDGGIRLDMAPTLFGMAGRFDEQLEASTELMDSLSETSDLLAFHYGPHAPYTCSPDELAGTAEAAEKTGRGIHIHVADAKAQIEASREKYGRTPFQILKDSGVLDQPLIVGHGLWILEEEIPLIGKDTYFAVCPKTYMKLSAGTGRLWQFADRLPLAIGTDGAASSNSLDPLEQLKFFLLLGKLTMGDSTKFTLEEGWTILMKGHKAMPFRSGRIKEGYSADLIFWDLDRINTAPVYNPLASIIYSSGPENIVHSMVGGRFVKKNGEVQMDLKAIRREAGDRAKAILQRGKGRTKLIF</sequence>
<dbReference type="Pfam" id="PF01979">
    <property type="entry name" value="Amidohydro_1"/>
    <property type="match status" value="1"/>
</dbReference>
<dbReference type="Proteomes" id="UP000587760">
    <property type="component" value="Unassembled WGS sequence"/>
</dbReference>
<evidence type="ECO:0000313" key="4">
    <source>
        <dbReference type="Proteomes" id="UP000587760"/>
    </source>
</evidence>
<dbReference type="SUPFAM" id="SSF51556">
    <property type="entry name" value="Metallo-dependent hydrolases"/>
    <property type="match status" value="1"/>
</dbReference>
<organism evidence="3 4">
    <name type="scientific">Spirochaeta isovalerica</name>
    <dbReference type="NCBI Taxonomy" id="150"/>
    <lineage>
        <taxon>Bacteria</taxon>
        <taxon>Pseudomonadati</taxon>
        <taxon>Spirochaetota</taxon>
        <taxon>Spirochaetia</taxon>
        <taxon>Spirochaetales</taxon>
        <taxon>Spirochaetaceae</taxon>
        <taxon>Spirochaeta</taxon>
    </lineage>
</organism>
<feature type="domain" description="Amidohydrolase-related" evidence="2">
    <location>
        <begin position="54"/>
        <end position="395"/>
    </location>
</feature>
<comment type="caution">
    <text evidence="3">The sequence shown here is derived from an EMBL/GenBank/DDBJ whole genome shotgun (WGS) entry which is preliminary data.</text>
</comment>
<evidence type="ECO:0000259" key="2">
    <source>
        <dbReference type="Pfam" id="PF01979"/>
    </source>
</evidence>
<evidence type="ECO:0000313" key="3">
    <source>
        <dbReference type="EMBL" id="MBB6478871.1"/>
    </source>
</evidence>
<dbReference type="EMBL" id="JACHGJ010000001">
    <property type="protein sequence ID" value="MBB6478871.1"/>
    <property type="molecule type" value="Genomic_DNA"/>
</dbReference>
<evidence type="ECO:0000256" key="1">
    <source>
        <dbReference type="ARBA" id="ARBA00022801"/>
    </source>
</evidence>
<dbReference type="EC" id="3.5.4.28" evidence="3"/>
<dbReference type="EC" id="3.5.4.31" evidence="3"/>
<dbReference type="PANTHER" id="PTHR43794:SF11">
    <property type="entry name" value="AMIDOHYDROLASE-RELATED DOMAIN-CONTAINING PROTEIN"/>
    <property type="match status" value="1"/>
</dbReference>
<dbReference type="InterPro" id="IPR050287">
    <property type="entry name" value="MTA/SAH_deaminase"/>
</dbReference>
<name>A0A841R660_9SPIO</name>
<dbReference type="PANTHER" id="PTHR43794">
    <property type="entry name" value="AMINOHYDROLASE SSNA-RELATED"/>
    <property type="match status" value="1"/>
</dbReference>
<gene>
    <name evidence="3" type="ORF">HNR50_000504</name>
</gene>
<dbReference type="Gene3D" id="3.20.20.140">
    <property type="entry name" value="Metal-dependent hydrolases"/>
    <property type="match status" value="1"/>
</dbReference>